<dbReference type="Proteomes" id="UP000247515">
    <property type="component" value="Unassembled WGS sequence"/>
</dbReference>
<dbReference type="NCBIfam" id="TIGR02495">
    <property type="entry name" value="NrdG2"/>
    <property type="match status" value="1"/>
</dbReference>
<evidence type="ECO:0000313" key="8">
    <source>
        <dbReference type="EMBL" id="PXX16913.1"/>
    </source>
</evidence>
<dbReference type="PANTHER" id="PTHR30352:SF13">
    <property type="entry name" value="GLYCYL-RADICAL ENZYME ACTIVATING ENZYME YJJW-RELATED"/>
    <property type="match status" value="1"/>
</dbReference>
<dbReference type="CDD" id="cd01335">
    <property type="entry name" value="Radical_SAM"/>
    <property type="match status" value="1"/>
</dbReference>
<dbReference type="InterPro" id="IPR013785">
    <property type="entry name" value="Aldolase_TIM"/>
</dbReference>
<evidence type="ECO:0000256" key="6">
    <source>
        <dbReference type="ARBA" id="ARBA00023014"/>
    </source>
</evidence>
<evidence type="ECO:0000259" key="7">
    <source>
        <dbReference type="PROSITE" id="PS51918"/>
    </source>
</evidence>
<dbReference type="GO" id="GO:0046872">
    <property type="term" value="F:metal ion binding"/>
    <property type="evidence" value="ECO:0007669"/>
    <property type="project" value="UniProtKB-KW"/>
</dbReference>
<keyword evidence="9" id="KW-0456">Lyase</keyword>
<keyword evidence="6" id="KW-0411">Iron-sulfur</keyword>
<reference evidence="9 10" key="1">
    <citation type="submission" date="2016-10" db="EMBL/GenBank/DDBJ databases">
        <authorList>
            <person name="Varghese N."/>
            <person name="Submissions S."/>
        </authorList>
    </citation>
    <scope>NUCLEOTIDE SEQUENCE [LARGE SCALE GENOMIC DNA]</scope>
    <source>
        <strain evidence="9 10">LMG 22274</strain>
    </source>
</reference>
<dbReference type="InterPro" id="IPR007197">
    <property type="entry name" value="rSAM"/>
</dbReference>
<keyword evidence="11" id="KW-1185">Reference proteome</keyword>
<dbReference type="Proteomes" id="UP000183529">
    <property type="component" value="Unassembled WGS sequence"/>
</dbReference>
<reference evidence="8 11" key="2">
    <citation type="submission" date="2018-05" db="EMBL/GenBank/DDBJ databases">
        <title>Genomic Encyclopedia of Type Strains, Phase IV (KMG-V): Genome sequencing to study the core and pangenomes of soil and plant-associated prokaryotes.</title>
        <authorList>
            <person name="Whitman W."/>
        </authorList>
    </citation>
    <scope>NUCLEOTIDE SEQUENCE [LARGE SCALE GENOMIC DNA]</scope>
    <source>
        <strain evidence="8 11">SIr-6563</strain>
    </source>
</reference>
<evidence type="ECO:0000256" key="4">
    <source>
        <dbReference type="ARBA" id="ARBA00022723"/>
    </source>
</evidence>
<gene>
    <name evidence="8" type="ORF">C7400_107122</name>
    <name evidence="9" type="ORF">SAMN05216550_107193</name>
</gene>
<comment type="caution">
    <text evidence="9">The sequence shown here is derived from an EMBL/GenBank/DDBJ whole genome shotgun (WGS) entry which is preliminary data.</text>
</comment>
<dbReference type="EMBL" id="QJJV01000007">
    <property type="protein sequence ID" value="PXX16913.1"/>
    <property type="molecule type" value="Genomic_DNA"/>
</dbReference>
<name>A0A1A5XIH1_9BURK</name>
<dbReference type="SUPFAM" id="SSF102114">
    <property type="entry name" value="Radical SAM enzymes"/>
    <property type="match status" value="1"/>
</dbReference>
<dbReference type="InterPro" id="IPR058240">
    <property type="entry name" value="rSAM_sf"/>
</dbReference>
<evidence type="ECO:0000313" key="11">
    <source>
        <dbReference type="Proteomes" id="UP000247515"/>
    </source>
</evidence>
<dbReference type="OrthoDB" id="9782387at2"/>
<proteinExistence type="predicted"/>
<evidence type="ECO:0000256" key="1">
    <source>
        <dbReference type="ARBA" id="ARBA00001966"/>
    </source>
</evidence>
<dbReference type="GeneID" id="61306880"/>
<evidence type="ECO:0000256" key="3">
    <source>
        <dbReference type="ARBA" id="ARBA00022691"/>
    </source>
</evidence>
<accession>A0A1A5XIH1</accession>
<dbReference type="RefSeq" id="WP_065058446.1">
    <property type="nucleotide sequence ID" value="NZ_CADFGN010000008.1"/>
</dbReference>
<comment type="cofactor">
    <cofactor evidence="1">
        <name>[4Fe-4S] cluster</name>
        <dbReference type="ChEBI" id="CHEBI:49883"/>
    </cofactor>
</comment>
<dbReference type="GO" id="GO:0016829">
    <property type="term" value="F:lyase activity"/>
    <property type="evidence" value="ECO:0007669"/>
    <property type="project" value="UniProtKB-KW"/>
</dbReference>
<dbReference type="EMBL" id="FNZM01000007">
    <property type="protein sequence ID" value="SEJ68984.1"/>
    <property type="molecule type" value="Genomic_DNA"/>
</dbReference>
<dbReference type="SFLD" id="SFLDS00029">
    <property type="entry name" value="Radical_SAM"/>
    <property type="match status" value="1"/>
</dbReference>
<dbReference type="Gene3D" id="3.20.20.70">
    <property type="entry name" value="Aldolase class I"/>
    <property type="match status" value="1"/>
</dbReference>
<keyword evidence="3" id="KW-0949">S-adenosyl-L-methionine</keyword>
<evidence type="ECO:0000256" key="5">
    <source>
        <dbReference type="ARBA" id="ARBA00023004"/>
    </source>
</evidence>
<keyword evidence="9" id="KW-0670">Pyruvate</keyword>
<evidence type="ECO:0000313" key="10">
    <source>
        <dbReference type="Proteomes" id="UP000183529"/>
    </source>
</evidence>
<sequence length="241" mass="26410">MSHHDEPTPSPKLGGVVRFSSCDYPGKLACVVFVSGCPWRCHYCHNPHLQTRNSAPDRPSWPSIAAWLERRKGMLDAVVFCGGEPLVERFLPSMMAEVKALGFRVALHTGGGYPDRLAACLPLIDWIGFDVKAPFERYADVTQIARSGDAARRSLDLIVESGIEFECRTTIHPALLTEDDLVAISTELVARGITKLVLQPFRRDGVQTGGPLDAPLPADYPPASTIARLQQSLSIVEVRAH</sequence>
<dbReference type="AlphaFoldDB" id="A0A1A5XIH1"/>
<dbReference type="InterPro" id="IPR012840">
    <property type="entry name" value="NrdG2"/>
</dbReference>
<protein>
    <submittedName>
        <fullName evidence="9">Pyruvate formate lyase activating enzyme</fullName>
    </submittedName>
</protein>
<feature type="domain" description="Radical SAM core" evidence="7">
    <location>
        <begin position="23"/>
        <end position="241"/>
    </location>
</feature>
<keyword evidence="5" id="KW-0408">Iron</keyword>
<dbReference type="InterPro" id="IPR034457">
    <property type="entry name" value="Organic_radical-activating"/>
</dbReference>
<keyword evidence="2" id="KW-0004">4Fe-4S</keyword>
<dbReference type="PROSITE" id="PS51918">
    <property type="entry name" value="RADICAL_SAM"/>
    <property type="match status" value="1"/>
</dbReference>
<evidence type="ECO:0000313" key="9">
    <source>
        <dbReference type="EMBL" id="SEJ68984.1"/>
    </source>
</evidence>
<dbReference type="Pfam" id="PF04055">
    <property type="entry name" value="Radical_SAM"/>
    <property type="match status" value="1"/>
</dbReference>
<evidence type="ECO:0000256" key="2">
    <source>
        <dbReference type="ARBA" id="ARBA00022485"/>
    </source>
</evidence>
<dbReference type="SFLD" id="SFLDG01094">
    <property type="entry name" value="Uncharacterised_Radical_SAM_Su"/>
    <property type="match status" value="1"/>
</dbReference>
<dbReference type="PANTHER" id="PTHR30352">
    <property type="entry name" value="PYRUVATE FORMATE-LYASE-ACTIVATING ENZYME"/>
    <property type="match status" value="1"/>
</dbReference>
<dbReference type="GO" id="GO:0051539">
    <property type="term" value="F:4 iron, 4 sulfur cluster binding"/>
    <property type="evidence" value="ECO:0007669"/>
    <property type="project" value="UniProtKB-KW"/>
</dbReference>
<keyword evidence="4" id="KW-0479">Metal-binding</keyword>
<organism evidence="9 10">
    <name type="scientific">Paraburkholderia tropica</name>
    <dbReference type="NCBI Taxonomy" id="92647"/>
    <lineage>
        <taxon>Bacteria</taxon>
        <taxon>Pseudomonadati</taxon>
        <taxon>Pseudomonadota</taxon>
        <taxon>Betaproteobacteria</taxon>
        <taxon>Burkholderiales</taxon>
        <taxon>Burkholderiaceae</taxon>
        <taxon>Paraburkholderia</taxon>
    </lineage>
</organism>